<dbReference type="PANTHER" id="PTHR43656:SF2">
    <property type="entry name" value="BINDING OXIDOREDUCTASE, PUTATIVE (AFU_ORTHOLOGUE AFUA_2G08260)-RELATED"/>
    <property type="match status" value="1"/>
</dbReference>
<evidence type="ECO:0000313" key="4">
    <source>
        <dbReference type="EMBL" id="MFD0949864.1"/>
    </source>
</evidence>
<organism evidence="4 5">
    <name type="scientific">Paraperlucidibaca wandonensis</name>
    <dbReference type="NCBI Taxonomy" id="1268273"/>
    <lineage>
        <taxon>Bacteria</taxon>
        <taxon>Pseudomonadati</taxon>
        <taxon>Pseudomonadota</taxon>
        <taxon>Gammaproteobacteria</taxon>
        <taxon>Moraxellales</taxon>
        <taxon>Moraxellaceae</taxon>
        <taxon>Paraperlucidibaca</taxon>
    </lineage>
</organism>
<dbReference type="Pfam" id="PF00724">
    <property type="entry name" value="Oxidored_FMN"/>
    <property type="match status" value="1"/>
</dbReference>
<comment type="caution">
    <text evidence="4">The sequence shown here is derived from an EMBL/GenBank/DDBJ whole genome shotgun (WGS) entry which is preliminary data.</text>
</comment>
<gene>
    <name evidence="4" type="ORF">ACFQ0F_05600</name>
</gene>
<dbReference type="RefSeq" id="WP_379069933.1">
    <property type="nucleotide sequence ID" value="NZ_JBHTIT010000001.1"/>
</dbReference>
<evidence type="ECO:0000259" key="3">
    <source>
        <dbReference type="Pfam" id="PF00724"/>
    </source>
</evidence>
<feature type="domain" description="NADH:flavin oxidoreductase/NADH oxidase N-terminal" evidence="3">
    <location>
        <begin position="7"/>
        <end position="356"/>
    </location>
</feature>
<dbReference type="InterPro" id="IPR051799">
    <property type="entry name" value="NADH_flavin_oxidoreductase"/>
</dbReference>
<reference evidence="5" key="1">
    <citation type="journal article" date="2019" name="Int. J. Syst. Evol. Microbiol.">
        <title>The Global Catalogue of Microorganisms (GCM) 10K type strain sequencing project: providing services to taxonomists for standard genome sequencing and annotation.</title>
        <authorList>
            <consortium name="The Broad Institute Genomics Platform"/>
            <consortium name="The Broad Institute Genome Sequencing Center for Infectious Disease"/>
            <person name="Wu L."/>
            <person name="Ma J."/>
        </authorList>
    </citation>
    <scope>NUCLEOTIDE SEQUENCE [LARGE SCALE GENOMIC DNA]</scope>
    <source>
        <strain evidence="5">CCUG 63419</strain>
    </source>
</reference>
<dbReference type="InterPro" id="IPR001155">
    <property type="entry name" value="OxRdtase_FMN_N"/>
</dbReference>
<protein>
    <submittedName>
        <fullName evidence="4">NADH:flavin oxidoreductase/NADH oxidase family protein</fullName>
    </submittedName>
</protein>
<accession>A0ABW3HF72</accession>
<dbReference type="SUPFAM" id="SSF51395">
    <property type="entry name" value="FMN-linked oxidoreductases"/>
    <property type="match status" value="1"/>
</dbReference>
<dbReference type="InterPro" id="IPR013785">
    <property type="entry name" value="Aldolase_TIM"/>
</dbReference>
<keyword evidence="2" id="KW-0560">Oxidoreductase</keyword>
<evidence type="ECO:0000256" key="1">
    <source>
        <dbReference type="ARBA" id="ARBA00022630"/>
    </source>
</evidence>
<keyword evidence="5" id="KW-1185">Reference proteome</keyword>
<evidence type="ECO:0000256" key="2">
    <source>
        <dbReference type="ARBA" id="ARBA00023002"/>
    </source>
</evidence>
<dbReference type="Proteomes" id="UP001597044">
    <property type="component" value="Unassembled WGS sequence"/>
</dbReference>
<proteinExistence type="predicted"/>
<name>A0ABW3HF72_9GAMM</name>
<evidence type="ECO:0000313" key="5">
    <source>
        <dbReference type="Proteomes" id="UP001597044"/>
    </source>
</evidence>
<dbReference type="Gene3D" id="3.20.20.70">
    <property type="entry name" value="Aldolase class I"/>
    <property type="match status" value="1"/>
</dbReference>
<sequence length="439" mass="47978">MSNLINQPFTLPCGVTLPNRLCKAAMTEGVADDYLHATARHATLYKRWSDGGAGLLLTGNVQIDRRVLERPGNVAIDPAPEHGDAEGMAQLKAWAAAGTANGNQLWMQISHAGRQSPRYVTSEPMAPSPVQLKLLGNYGAPRALTEAEIFDFIGRFARVARIAKDAGFTGVQIHSAHGYLLSSFLSPITNQRKDQWGGSLENRARFLIEAIRATRKAVGADFPIAVKLNSDDFRKGGFSHEDCLVVVKMLNAETVDLLEISGGTYEQPKLLGHTGSADTAVSEAPQRESTKQREAYFLNYARAIRKIATMPLMVTGGFRSVEVMEEALQEGVCDVIGLGRPLCSHPDTPNDLLSGRITRAVNFEHQLKLADSGLFSPTSSVLPLKLLNVLGGQAWYYQQIFHLADGKPADTKMGILKAFSAYYWDEITTARRVKKAAKR</sequence>
<dbReference type="EMBL" id="JBHTIT010000001">
    <property type="protein sequence ID" value="MFD0949864.1"/>
    <property type="molecule type" value="Genomic_DNA"/>
</dbReference>
<dbReference type="CDD" id="cd04733">
    <property type="entry name" value="OYE_like_2_FMN"/>
    <property type="match status" value="1"/>
</dbReference>
<keyword evidence="1" id="KW-0285">Flavoprotein</keyword>
<dbReference type="PANTHER" id="PTHR43656">
    <property type="entry name" value="BINDING OXIDOREDUCTASE, PUTATIVE (AFU_ORTHOLOGUE AFUA_2G08260)-RELATED"/>
    <property type="match status" value="1"/>
</dbReference>